<evidence type="ECO:0000256" key="2">
    <source>
        <dbReference type="ARBA" id="ARBA00023125"/>
    </source>
</evidence>
<evidence type="ECO:0000259" key="6">
    <source>
        <dbReference type="PROSITE" id="PS50118"/>
    </source>
</evidence>
<keyword evidence="8" id="KW-1185">Reference proteome</keyword>
<feature type="compositionally biased region" description="Basic and acidic residues" evidence="5">
    <location>
        <begin position="72"/>
        <end position="85"/>
    </location>
</feature>
<name>A0AAW1PTD6_9CHLO</name>
<dbReference type="PROSITE" id="PS50118">
    <property type="entry name" value="HMG_BOX_2"/>
    <property type="match status" value="2"/>
</dbReference>
<reference evidence="7 8" key="1">
    <citation type="journal article" date="2024" name="Nat. Commun.">
        <title>Phylogenomics reveals the evolutionary origins of lichenization in chlorophyte algae.</title>
        <authorList>
            <person name="Puginier C."/>
            <person name="Libourel C."/>
            <person name="Otte J."/>
            <person name="Skaloud P."/>
            <person name="Haon M."/>
            <person name="Grisel S."/>
            <person name="Petersen M."/>
            <person name="Berrin J.G."/>
            <person name="Delaux P.M."/>
            <person name="Dal Grande F."/>
            <person name="Keller J."/>
        </authorList>
    </citation>
    <scope>NUCLEOTIDE SEQUENCE [LARGE SCALE GENOMIC DNA]</scope>
    <source>
        <strain evidence="7 8">SAG 2043</strain>
    </source>
</reference>
<protein>
    <recommendedName>
        <fullName evidence="6">HMG box domain-containing protein</fullName>
    </recommendedName>
</protein>
<accession>A0AAW1PTD6</accession>
<dbReference type="CDD" id="cd00084">
    <property type="entry name" value="HMG-box_SF"/>
    <property type="match status" value="1"/>
</dbReference>
<evidence type="ECO:0000256" key="3">
    <source>
        <dbReference type="ARBA" id="ARBA00023242"/>
    </source>
</evidence>
<keyword evidence="2 4" id="KW-0238">DNA-binding</keyword>
<dbReference type="Proteomes" id="UP001489004">
    <property type="component" value="Unassembled WGS sequence"/>
</dbReference>
<dbReference type="Gene3D" id="1.10.30.10">
    <property type="entry name" value="High mobility group box domain"/>
    <property type="match status" value="2"/>
</dbReference>
<dbReference type="SUPFAM" id="SSF47095">
    <property type="entry name" value="HMG-box"/>
    <property type="match status" value="2"/>
</dbReference>
<dbReference type="InterPro" id="IPR031061">
    <property type="entry name" value="HMGB_plant"/>
</dbReference>
<feature type="region of interest" description="Disordered" evidence="5">
    <location>
        <begin position="169"/>
        <end position="190"/>
    </location>
</feature>
<dbReference type="EMBL" id="JALJOR010000008">
    <property type="protein sequence ID" value="KAK9813100.1"/>
    <property type="molecule type" value="Genomic_DNA"/>
</dbReference>
<organism evidence="7 8">
    <name type="scientific">[Myrmecia] bisecta</name>
    <dbReference type="NCBI Taxonomy" id="41462"/>
    <lineage>
        <taxon>Eukaryota</taxon>
        <taxon>Viridiplantae</taxon>
        <taxon>Chlorophyta</taxon>
        <taxon>core chlorophytes</taxon>
        <taxon>Trebouxiophyceae</taxon>
        <taxon>Trebouxiales</taxon>
        <taxon>Trebouxiaceae</taxon>
        <taxon>Myrmecia</taxon>
    </lineage>
</organism>
<comment type="subcellular location">
    <subcellularLocation>
        <location evidence="1">Nucleus</location>
    </subcellularLocation>
</comment>
<comment type="caution">
    <text evidence="7">The sequence shown here is derived from an EMBL/GenBank/DDBJ whole genome shotgun (WGS) entry which is preliminary data.</text>
</comment>
<gene>
    <name evidence="7" type="ORF">WJX72_009043</name>
</gene>
<dbReference type="SMART" id="SM00398">
    <property type="entry name" value="HMG"/>
    <property type="match status" value="2"/>
</dbReference>
<feature type="compositionally biased region" description="Basic and acidic residues" evidence="5">
    <location>
        <begin position="55"/>
        <end position="64"/>
    </location>
</feature>
<evidence type="ECO:0000256" key="5">
    <source>
        <dbReference type="SAM" id="MobiDB-lite"/>
    </source>
</evidence>
<dbReference type="GO" id="GO:0005634">
    <property type="term" value="C:nucleus"/>
    <property type="evidence" value="ECO:0007669"/>
    <property type="project" value="UniProtKB-SubCell"/>
</dbReference>
<feature type="DNA-binding region" description="HMG box" evidence="4">
    <location>
        <begin position="190"/>
        <end position="254"/>
    </location>
</feature>
<sequence length="326" mass="36671">MGYNPYHDLHQNVPLLHAAAAVSHLHHPGGIPDGFLPPESSMGMGFMSLPQEHAIPKQELQQEPRKKRRIKKEADQPDVAGRRELPGPPQKRRRAKKPVGAPTRPKSAYMFFLGQFRENWKAENPGRRKVAEVAQAAGELWRNLTPEQKVVYEELSMKSKADYAVSIAEYERDHPKPPRRVRKERDPSELKRPQSAYFFFLADFRDEYKEQHPGDAPPVKIIGSLAGVRWRAMSAEQRAPYDDRSSQSKAEYARMKRLTPEERVMVAAAAAMSAGSPQAPPTADGNLPPQGVLDTQADLGAPQQQDGLPDNGFQFEDVLHPVHQEF</sequence>
<evidence type="ECO:0000313" key="7">
    <source>
        <dbReference type="EMBL" id="KAK9813100.1"/>
    </source>
</evidence>
<dbReference type="PANTHER" id="PTHR46261:SF18">
    <property type="entry name" value="DNA-BINDING PROTEIN MNB1B"/>
    <property type="match status" value="1"/>
</dbReference>
<dbReference type="GO" id="GO:0003677">
    <property type="term" value="F:DNA binding"/>
    <property type="evidence" value="ECO:0007669"/>
    <property type="project" value="UniProtKB-UniRule"/>
</dbReference>
<dbReference type="Pfam" id="PF00505">
    <property type="entry name" value="HMG_box"/>
    <property type="match status" value="2"/>
</dbReference>
<dbReference type="AlphaFoldDB" id="A0AAW1PTD6"/>
<feature type="DNA-binding region" description="HMG box" evidence="4">
    <location>
        <begin position="102"/>
        <end position="171"/>
    </location>
</feature>
<dbReference type="InterPro" id="IPR036910">
    <property type="entry name" value="HMG_box_dom_sf"/>
</dbReference>
<dbReference type="CDD" id="cd22005">
    <property type="entry name" value="HMG-box_AtHMGB1-like"/>
    <property type="match status" value="1"/>
</dbReference>
<keyword evidence="3 4" id="KW-0539">Nucleus</keyword>
<evidence type="ECO:0000256" key="4">
    <source>
        <dbReference type="PROSITE-ProRule" id="PRU00267"/>
    </source>
</evidence>
<dbReference type="InterPro" id="IPR009071">
    <property type="entry name" value="HMG_box_dom"/>
</dbReference>
<evidence type="ECO:0000256" key="1">
    <source>
        <dbReference type="ARBA" id="ARBA00004123"/>
    </source>
</evidence>
<evidence type="ECO:0000313" key="8">
    <source>
        <dbReference type="Proteomes" id="UP001489004"/>
    </source>
</evidence>
<feature type="region of interest" description="Disordered" evidence="5">
    <location>
        <begin position="270"/>
        <end position="312"/>
    </location>
</feature>
<dbReference type="PANTHER" id="PTHR46261">
    <property type="entry name" value="HIGH MOBILITY GROUP B PROTEIN 4-RELATED"/>
    <property type="match status" value="1"/>
</dbReference>
<feature type="domain" description="HMG box" evidence="6">
    <location>
        <begin position="190"/>
        <end position="254"/>
    </location>
</feature>
<proteinExistence type="predicted"/>
<feature type="domain" description="HMG box" evidence="6">
    <location>
        <begin position="102"/>
        <end position="171"/>
    </location>
</feature>
<feature type="region of interest" description="Disordered" evidence="5">
    <location>
        <begin position="55"/>
        <end position="105"/>
    </location>
</feature>